<feature type="signal peptide" evidence="4">
    <location>
        <begin position="1"/>
        <end position="29"/>
    </location>
</feature>
<dbReference type="OrthoDB" id="7317090at2"/>
<comment type="subcellular location">
    <subcellularLocation>
        <location evidence="1">Periplasm</location>
    </subcellularLocation>
</comment>
<name>A0A087LZ23_9HYPH</name>
<keyword evidence="6" id="KW-1185">Reference proteome</keyword>
<evidence type="ECO:0008006" key="7">
    <source>
        <dbReference type="Google" id="ProtNLM"/>
    </source>
</evidence>
<dbReference type="EMBL" id="JQGC01000018">
    <property type="protein sequence ID" value="KFL29876.1"/>
    <property type="molecule type" value="Genomic_DNA"/>
</dbReference>
<reference evidence="5 6" key="1">
    <citation type="submission" date="2014-08" db="EMBL/GenBank/DDBJ databases">
        <authorList>
            <person name="Hassan Y.I."/>
            <person name="Lepp D."/>
            <person name="Zhou T."/>
        </authorList>
    </citation>
    <scope>NUCLEOTIDE SEQUENCE [LARGE SCALE GENOMIC DNA]</scope>
    <source>
        <strain evidence="5 6">IFO13584</strain>
    </source>
</reference>
<dbReference type="AlphaFoldDB" id="A0A087LZ23"/>
<dbReference type="Gene3D" id="3.40.190.10">
    <property type="entry name" value="Periplasmic binding protein-like II"/>
    <property type="match status" value="2"/>
</dbReference>
<dbReference type="PROSITE" id="PS51318">
    <property type="entry name" value="TAT"/>
    <property type="match status" value="1"/>
</dbReference>
<gene>
    <name evidence="5" type="ORF">JP75_18435</name>
</gene>
<accession>A0A087LZ23</accession>
<feature type="chain" id="PRO_5001825731" description="ABC transporter ATP-binding protein" evidence="4">
    <location>
        <begin position="30"/>
        <end position="428"/>
    </location>
</feature>
<comment type="caution">
    <text evidence="5">The sequence shown here is derived from an EMBL/GenBank/DDBJ whole genome shotgun (WGS) entry which is preliminary data.</text>
</comment>
<dbReference type="Pfam" id="PF01547">
    <property type="entry name" value="SBP_bac_1"/>
    <property type="match status" value="1"/>
</dbReference>
<evidence type="ECO:0000256" key="3">
    <source>
        <dbReference type="ARBA" id="ARBA00022764"/>
    </source>
</evidence>
<dbReference type="SUPFAM" id="SSF53850">
    <property type="entry name" value="Periplasmic binding protein-like II"/>
    <property type="match status" value="1"/>
</dbReference>
<dbReference type="PANTHER" id="PTHR43649">
    <property type="entry name" value="ARABINOSE-BINDING PROTEIN-RELATED"/>
    <property type="match status" value="1"/>
</dbReference>
<proteinExistence type="inferred from homology"/>
<dbReference type="InterPro" id="IPR050490">
    <property type="entry name" value="Bact_solute-bd_prot1"/>
</dbReference>
<dbReference type="RefSeq" id="WP_035085685.1">
    <property type="nucleotide sequence ID" value="NZ_JQGC01000018.1"/>
</dbReference>
<dbReference type="InterPro" id="IPR006059">
    <property type="entry name" value="SBP"/>
</dbReference>
<organism evidence="5 6">
    <name type="scientific">Devosia riboflavina</name>
    <dbReference type="NCBI Taxonomy" id="46914"/>
    <lineage>
        <taxon>Bacteria</taxon>
        <taxon>Pseudomonadati</taxon>
        <taxon>Pseudomonadota</taxon>
        <taxon>Alphaproteobacteria</taxon>
        <taxon>Hyphomicrobiales</taxon>
        <taxon>Devosiaceae</taxon>
        <taxon>Devosia</taxon>
    </lineage>
</organism>
<dbReference type="Proteomes" id="UP000028981">
    <property type="component" value="Unassembled WGS sequence"/>
</dbReference>
<dbReference type="STRING" id="46914.JP75_18435"/>
<evidence type="ECO:0000256" key="4">
    <source>
        <dbReference type="SAM" id="SignalP"/>
    </source>
</evidence>
<sequence>MTLRLGRRQFVLGAATLATATALSRPVLAQQIELRMFWWGTERRSKMQQDINTLFEQGHPDIAVIGESAPFGDYWPRLATQVAGGNAPDVINMDYRYLAEYGGRDVLLPLDEFVGNGLDIADFGIGLGGGKMGDTLYAIPTGVNSSALMLNAAVYEEAGIEAPHPGMTWQQFGDNAQALTEKTTRDGMYGASDGSGREPVLEVWLRQRGKALYSADGALGYAAADIVDWFAYWQDLRERRAIPPADVVALDLDTFETGLVNTGQAALNYAFSSNLAGFQSLNQEPLTLVPLPVLETDPKPGQYLKPSMLFSIGAGSDKVAQSVEYLNFLLTTPEATAIMGLERGVPVSAKVRDAIAPQLNDLDRAMLDYISSLDGTVLGELPPLPPKGAGEAEKVLLRLGQEVGFGMSTPEAAAEQLVNEVTDLLSRA</sequence>
<dbReference type="PANTHER" id="PTHR43649:SF11">
    <property type="entry name" value="ABC TRANSPORTER SUBSTRATE-BINDING PROTEIN YESO-RELATED"/>
    <property type="match status" value="1"/>
</dbReference>
<evidence type="ECO:0000256" key="1">
    <source>
        <dbReference type="ARBA" id="ARBA00004418"/>
    </source>
</evidence>
<keyword evidence="3" id="KW-0574">Periplasm</keyword>
<keyword evidence="4" id="KW-0732">Signal</keyword>
<evidence type="ECO:0000313" key="5">
    <source>
        <dbReference type="EMBL" id="KFL29876.1"/>
    </source>
</evidence>
<comment type="similarity">
    <text evidence="2">Belongs to the bacterial solute-binding protein 1 family.</text>
</comment>
<evidence type="ECO:0000313" key="6">
    <source>
        <dbReference type="Proteomes" id="UP000028981"/>
    </source>
</evidence>
<evidence type="ECO:0000256" key="2">
    <source>
        <dbReference type="ARBA" id="ARBA00008520"/>
    </source>
</evidence>
<dbReference type="InterPro" id="IPR006311">
    <property type="entry name" value="TAT_signal"/>
</dbReference>
<dbReference type="GO" id="GO:0042597">
    <property type="term" value="C:periplasmic space"/>
    <property type="evidence" value="ECO:0007669"/>
    <property type="project" value="UniProtKB-SubCell"/>
</dbReference>
<protein>
    <recommendedName>
        <fullName evidence="7">ABC transporter ATP-binding protein</fullName>
    </recommendedName>
</protein>